<accession>A0ABY0IP08</accession>
<organism evidence="4 5">
    <name type="scientific">Azospira oryzae</name>
    <dbReference type="NCBI Taxonomy" id="146939"/>
    <lineage>
        <taxon>Bacteria</taxon>
        <taxon>Pseudomonadati</taxon>
        <taxon>Pseudomonadota</taxon>
        <taxon>Betaproteobacteria</taxon>
        <taxon>Rhodocyclales</taxon>
        <taxon>Rhodocyclaceae</taxon>
        <taxon>Azospira</taxon>
    </lineage>
</organism>
<evidence type="ECO:0000256" key="1">
    <source>
        <dbReference type="ARBA" id="ARBA00022553"/>
    </source>
</evidence>
<feature type="domain" description="Response regulatory" evidence="3">
    <location>
        <begin position="7"/>
        <end position="125"/>
    </location>
</feature>
<keyword evidence="5" id="KW-1185">Reference proteome</keyword>
<dbReference type="Proteomes" id="UP000292136">
    <property type="component" value="Unassembled WGS sequence"/>
</dbReference>
<comment type="caution">
    <text evidence="4">The sequence shown here is derived from an EMBL/GenBank/DDBJ whole genome shotgun (WGS) entry which is preliminary data.</text>
</comment>
<dbReference type="EMBL" id="SHKM01000001">
    <property type="protein sequence ID" value="RZT89297.1"/>
    <property type="molecule type" value="Genomic_DNA"/>
</dbReference>
<dbReference type="InterPro" id="IPR011006">
    <property type="entry name" value="CheY-like_superfamily"/>
</dbReference>
<evidence type="ECO:0000313" key="4">
    <source>
        <dbReference type="EMBL" id="RZT89297.1"/>
    </source>
</evidence>
<dbReference type="PANTHER" id="PTHR44591">
    <property type="entry name" value="STRESS RESPONSE REGULATOR PROTEIN 1"/>
    <property type="match status" value="1"/>
</dbReference>
<dbReference type="InterPro" id="IPR001789">
    <property type="entry name" value="Sig_transdc_resp-reg_receiver"/>
</dbReference>
<dbReference type="SMART" id="SM00448">
    <property type="entry name" value="REC"/>
    <property type="match status" value="1"/>
</dbReference>
<dbReference type="RefSeq" id="WP_130458104.1">
    <property type="nucleotide sequence ID" value="NZ_SHKM01000001.1"/>
</dbReference>
<sequence>MNNRPPRILLVDDEPAVLSALARLLHRQLPAGPEVETFTSPRAALARAWEVPFALVVSDYRMAEMDGIAFLKEFAEIQPHALRLMLSGAADFDVLVSAVNAVGLHRYLIKPWDDEEVCSVLQGAYAEFGRQEADRQLALERQRQLGQLSPEEIERRRLEAEEPGITRVNWGPDGAIHLDD</sequence>
<dbReference type="CDD" id="cd17569">
    <property type="entry name" value="REC_HupR-like"/>
    <property type="match status" value="1"/>
</dbReference>
<gene>
    <name evidence="4" type="ORF">EV678_0078</name>
</gene>
<evidence type="ECO:0000313" key="5">
    <source>
        <dbReference type="Proteomes" id="UP000292136"/>
    </source>
</evidence>
<proteinExistence type="predicted"/>
<dbReference type="SUPFAM" id="SSF52172">
    <property type="entry name" value="CheY-like"/>
    <property type="match status" value="1"/>
</dbReference>
<feature type="modified residue" description="4-aspartylphosphate" evidence="2">
    <location>
        <position position="59"/>
    </location>
</feature>
<dbReference type="PROSITE" id="PS50110">
    <property type="entry name" value="RESPONSE_REGULATORY"/>
    <property type="match status" value="1"/>
</dbReference>
<protein>
    <submittedName>
        <fullName evidence="4">Response regulator receiver domain-containing protein</fullName>
    </submittedName>
</protein>
<name>A0ABY0IP08_9RHOO</name>
<dbReference type="InterPro" id="IPR050595">
    <property type="entry name" value="Bact_response_regulator"/>
</dbReference>
<keyword evidence="1 2" id="KW-0597">Phosphoprotein</keyword>
<evidence type="ECO:0000259" key="3">
    <source>
        <dbReference type="PROSITE" id="PS50110"/>
    </source>
</evidence>
<evidence type="ECO:0000256" key="2">
    <source>
        <dbReference type="PROSITE-ProRule" id="PRU00169"/>
    </source>
</evidence>
<reference evidence="4 5" key="1">
    <citation type="submission" date="2019-02" db="EMBL/GenBank/DDBJ databases">
        <title>Genomic Encyclopedia of Type Strains, Phase IV (KMG-IV): sequencing the most valuable type-strain genomes for metagenomic binning, comparative biology and taxonomic classification.</title>
        <authorList>
            <person name="Goeker M."/>
        </authorList>
    </citation>
    <scope>NUCLEOTIDE SEQUENCE [LARGE SCALE GENOMIC DNA]</scope>
    <source>
        <strain evidence="4 5">DSM 21223</strain>
    </source>
</reference>
<dbReference type="PANTHER" id="PTHR44591:SF19">
    <property type="entry name" value="TWO-COMPONENT RESPONSE REGULATOR-RELATED"/>
    <property type="match status" value="1"/>
</dbReference>
<dbReference type="Pfam" id="PF00072">
    <property type="entry name" value="Response_reg"/>
    <property type="match status" value="1"/>
</dbReference>
<dbReference type="Gene3D" id="3.40.50.2300">
    <property type="match status" value="1"/>
</dbReference>